<keyword evidence="1" id="KW-0547">Nucleotide-binding</keyword>
<dbReference type="SMART" id="SM00173">
    <property type="entry name" value="RAS"/>
    <property type="match status" value="1"/>
</dbReference>
<dbReference type="PROSITE" id="PS51421">
    <property type="entry name" value="RAS"/>
    <property type="match status" value="1"/>
</dbReference>
<organism evidence="3 4">
    <name type="scientific">Catenovulum adriaticum</name>
    <dbReference type="NCBI Taxonomy" id="2984846"/>
    <lineage>
        <taxon>Bacteria</taxon>
        <taxon>Pseudomonadati</taxon>
        <taxon>Pseudomonadota</taxon>
        <taxon>Gammaproteobacteria</taxon>
        <taxon>Alteromonadales</taxon>
        <taxon>Alteromonadaceae</taxon>
        <taxon>Catenovulum</taxon>
    </lineage>
</organism>
<dbReference type="CDD" id="cd00154">
    <property type="entry name" value="Rab"/>
    <property type="match status" value="1"/>
</dbReference>
<dbReference type="Pfam" id="PF00071">
    <property type="entry name" value="Ras"/>
    <property type="match status" value="1"/>
</dbReference>
<sequence>MIQKKICLLGGSSVGKTSLVRQFVQGIFDDKYLTTIGVKVDKKIVEVENKQVQFLLWDIEGVDQYAHFQQRYLRGASAVIIVIDQTRPQSLLDAFEIFNQVQQSSNCPAILALNKSDLVAGIDINQAQFQQFQAQFELVFQTSAKTGAQVENLFNDLATLLITETSNG</sequence>
<dbReference type="InterPro" id="IPR027417">
    <property type="entry name" value="P-loop_NTPase"/>
</dbReference>
<gene>
    <name evidence="3" type="ORF">OLW01_08230</name>
</gene>
<dbReference type="SUPFAM" id="SSF52540">
    <property type="entry name" value="P-loop containing nucleoside triphosphate hydrolases"/>
    <property type="match status" value="1"/>
</dbReference>
<dbReference type="InterPro" id="IPR050227">
    <property type="entry name" value="Rab"/>
</dbReference>
<evidence type="ECO:0000256" key="2">
    <source>
        <dbReference type="ARBA" id="ARBA00023134"/>
    </source>
</evidence>
<evidence type="ECO:0000313" key="3">
    <source>
        <dbReference type="EMBL" id="WAJ69174.1"/>
    </source>
</evidence>
<dbReference type="Proteomes" id="UP001163726">
    <property type="component" value="Chromosome"/>
</dbReference>
<dbReference type="SMART" id="SM00174">
    <property type="entry name" value="RHO"/>
    <property type="match status" value="1"/>
</dbReference>
<dbReference type="RefSeq" id="WP_268073366.1">
    <property type="nucleotide sequence ID" value="NZ_CP109965.1"/>
</dbReference>
<protein>
    <submittedName>
        <fullName evidence="3">GTP-binding protein</fullName>
    </submittedName>
</protein>
<dbReference type="EMBL" id="CP109965">
    <property type="protein sequence ID" value="WAJ69174.1"/>
    <property type="molecule type" value="Genomic_DNA"/>
</dbReference>
<dbReference type="Gene3D" id="3.40.50.300">
    <property type="entry name" value="P-loop containing nucleotide triphosphate hydrolases"/>
    <property type="match status" value="1"/>
</dbReference>
<name>A0ABY7AI90_9ALTE</name>
<dbReference type="PROSITE" id="PS51419">
    <property type="entry name" value="RAB"/>
    <property type="match status" value="1"/>
</dbReference>
<evidence type="ECO:0000256" key="1">
    <source>
        <dbReference type="ARBA" id="ARBA00022741"/>
    </source>
</evidence>
<keyword evidence="4" id="KW-1185">Reference proteome</keyword>
<evidence type="ECO:0000313" key="4">
    <source>
        <dbReference type="Proteomes" id="UP001163726"/>
    </source>
</evidence>
<keyword evidence="2" id="KW-0342">GTP-binding</keyword>
<dbReference type="InterPro" id="IPR001806">
    <property type="entry name" value="Small_GTPase"/>
</dbReference>
<reference evidence="3" key="1">
    <citation type="submission" date="2022-10" db="EMBL/GenBank/DDBJ databases">
        <title>Catenovulum adriacola sp. nov. isolated in the Harbour of Susak.</title>
        <authorList>
            <person name="Schoch T."/>
            <person name="Reich S.J."/>
            <person name="Stoeferle S."/>
            <person name="Flaiz M."/>
            <person name="Kazda M."/>
            <person name="Riedel C.U."/>
            <person name="Duerre P."/>
        </authorList>
    </citation>
    <scope>NUCLEOTIDE SEQUENCE</scope>
    <source>
        <strain evidence="3">TS8</strain>
    </source>
</reference>
<dbReference type="InterPro" id="IPR005225">
    <property type="entry name" value="Small_GTP-bd"/>
</dbReference>
<dbReference type="PANTHER" id="PTHR47977">
    <property type="entry name" value="RAS-RELATED PROTEIN RAB"/>
    <property type="match status" value="1"/>
</dbReference>
<dbReference type="SMART" id="SM00175">
    <property type="entry name" value="RAB"/>
    <property type="match status" value="1"/>
</dbReference>
<dbReference type="NCBIfam" id="TIGR00231">
    <property type="entry name" value="small_GTP"/>
    <property type="match status" value="1"/>
</dbReference>
<proteinExistence type="predicted"/>
<dbReference type="PRINTS" id="PR00449">
    <property type="entry name" value="RASTRNSFRMNG"/>
</dbReference>
<accession>A0ABY7AI90</accession>